<gene>
    <name evidence="1" type="ORF">H0235_008425</name>
</gene>
<name>A0A834U8V6_VESPE</name>
<dbReference type="Proteomes" id="UP000600918">
    <property type="component" value="Unassembled WGS sequence"/>
</dbReference>
<dbReference type="AlphaFoldDB" id="A0A834U8V6"/>
<evidence type="ECO:0000313" key="2">
    <source>
        <dbReference type="Proteomes" id="UP000600918"/>
    </source>
</evidence>
<dbReference type="EMBL" id="JACSDY010000007">
    <property type="protein sequence ID" value="KAF7423142.1"/>
    <property type="molecule type" value="Genomic_DNA"/>
</dbReference>
<comment type="caution">
    <text evidence="1">The sequence shown here is derived from an EMBL/GenBank/DDBJ whole genome shotgun (WGS) entry which is preliminary data.</text>
</comment>
<keyword evidence="2" id="KW-1185">Reference proteome</keyword>
<proteinExistence type="predicted"/>
<protein>
    <submittedName>
        <fullName evidence="1">Uncharacterized protein</fullName>
    </submittedName>
</protein>
<organism evidence="1 2">
    <name type="scientific">Vespula pensylvanica</name>
    <name type="common">Western yellow jacket</name>
    <name type="synonym">Wasp</name>
    <dbReference type="NCBI Taxonomy" id="30213"/>
    <lineage>
        <taxon>Eukaryota</taxon>
        <taxon>Metazoa</taxon>
        <taxon>Ecdysozoa</taxon>
        <taxon>Arthropoda</taxon>
        <taxon>Hexapoda</taxon>
        <taxon>Insecta</taxon>
        <taxon>Pterygota</taxon>
        <taxon>Neoptera</taxon>
        <taxon>Endopterygota</taxon>
        <taxon>Hymenoptera</taxon>
        <taxon>Apocrita</taxon>
        <taxon>Aculeata</taxon>
        <taxon>Vespoidea</taxon>
        <taxon>Vespidae</taxon>
        <taxon>Vespinae</taxon>
        <taxon>Vespula</taxon>
    </lineage>
</organism>
<sequence>MDFPSPLYRVRTADLENDTVMARGKKDFLMDLAKNTFPKVRSVIQDATTTSMTTTTMTTTTTTTTITTLLGYYDYDDDDDDDKNDYNDDRKDRKRANINERAATVTATTTTTATLAAQRQQQFQRKLKFREQSRFLMGAIVTRGTGTQMNTNRNSKDKCLILSTLITEKLGNFAEGSL</sequence>
<accession>A0A834U8V6</accession>
<reference evidence="1" key="1">
    <citation type="journal article" date="2020" name="G3 (Bethesda)">
        <title>High-Quality Assemblies for Three Invasive Social Wasps from the &lt;i&gt;Vespula&lt;/i&gt; Genus.</title>
        <authorList>
            <person name="Harrop T.W.R."/>
            <person name="Guhlin J."/>
            <person name="McLaughlin G.M."/>
            <person name="Permina E."/>
            <person name="Stockwell P."/>
            <person name="Gilligan J."/>
            <person name="Le Lec M.F."/>
            <person name="Gruber M.A.M."/>
            <person name="Quinn O."/>
            <person name="Lovegrove M."/>
            <person name="Duncan E.J."/>
            <person name="Remnant E.J."/>
            <person name="Van Eeckhoven J."/>
            <person name="Graham B."/>
            <person name="Knapp R.A."/>
            <person name="Langford K.W."/>
            <person name="Kronenberg Z."/>
            <person name="Press M.O."/>
            <person name="Eacker S.M."/>
            <person name="Wilson-Rankin E.E."/>
            <person name="Purcell J."/>
            <person name="Lester P.J."/>
            <person name="Dearden P.K."/>
        </authorList>
    </citation>
    <scope>NUCLEOTIDE SEQUENCE</scope>
    <source>
        <strain evidence="1">Volc-1</strain>
    </source>
</reference>
<evidence type="ECO:0000313" key="1">
    <source>
        <dbReference type="EMBL" id="KAF7423142.1"/>
    </source>
</evidence>